<dbReference type="Gene3D" id="3.30.559.10">
    <property type="entry name" value="Chloramphenicol acetyltransferase-like domain"/>
    <property type="match status" value="1"/>
</dbReference>
<name>A0AA38RWN6_9PEZI</name>
<keyword evidence="7" id="KW-1185">Reference proteome</keyword>
<dbReference type="GO" id="GO:0016874">
    <property type="term" value="F:ligase activity"/>
    <property type="evidence" value="ECO:0007669"/>
    <property type="project" value="UniProtKB-KW"/>
</dbReference>
<dbReference type="Proteomes" id="UP001174691">
    <property type="component" value="Unassembled WGS sequence"/>
</dbReference>
<dbReference type="GO" id="GO:0031177">
    <property type="term" value="F:phosphopantetheine binding"/>
    <property type="evidence" value="ECO:0007669"/>
    <property type="project" value="TreeGrafter"/>
</dbReference>
<dbReference type="CDD" id="cd05918">
    <property type="entry name" value="A_NRPS_SidN3_like"/>
    <property type="match status" value="1"/>
</dbReference>
<dbReference type="GO" id="GO:0043041">
    <property type="term" value="P:amino acid activation for nonribosomal peptide biosynthetic process"/>
    <property type="evidence" value="ECO:0007669"/>
    <property type="project" value="TreeGrafter"/>
</dbReference>
<dbReference type="Gene3D" id="3.40.50.980">
    <property type="match status" value="2"/>
</dbReference>
<dbReference type="SUPFAM" id="SSF52777">
    <property type="entry name" value="CoA-dependent acyltransferases"/>
    <property type="match status" value="2"/>
</dbReference>
<accession>A0AA38RWN6</accession>
<evidence type="ECO:0000313" key="6">
    <source>
        <dbReference type="EMBL" id="KAJ9158132.1"/>
    </source>
</evidence>
<evidence type="ECO:0000256" key="1">
    <source>
        <dbReference type="ARBA" id="ARBA00022450"/>
    </source>
</evidence>
<dbReference type="GO" id="GO:0005737">
    <property type="term" value="C:cytoplasm"/>
    <property type="evidence" value="ECO:0007669"/>
    <property type="project" value="TreeGrafter"/>
</dbReference>
<dbReference type="SUPFAM" id="SSF56801">
    <property type="entry name" value="Acetyl-CoA synthetase-like"/>
    <property type="match status" value="1"/>
</dbReference>
<dbReference type="PROSITE" id="PS00455">
    <property type="entry name" value="AMP_BINDING"/>
    <property type="match status" value="1"/>
</dbReference>
<dbReference type="InterPro" id="IPR001242">
    <property type="entry name" value="Condensation_dom"/>
</dbReference>
<evidence type="ECO:0000256" key="3">
    <source>
        <dbReference type="ARBA" id="ARBA00022598"/>
    </source>
</evidence>
<dbReference type="InterPro" id="IPR045851">
    <property type="entry name" value="AMP-bd_C_sf"/>
</dbReference>
<feature type="domain" description="Condensation" evidence="5">
    <location>
        <begin position="468"/>
        <end position="774"/>
    </location>
</feature>
<keyword evidence="2" id="KW-0597">Phosphoprotein</keyword>
<dbReference type="AlphaFoldDB" id="A0AA38RWN6"/>
<evidence type="ECO:0000256" key="2">
    <source>
        <dbReference type="ARBA" id="ARBA00022553"/>
    </source>
</evidence>
<protein>
    <submittedName>
        <fullName evidence="6">Nonribosomal peptide synthetase 1</fullName>
    </submittedName>
</protein>
<dbReference type="GO" id="GO:0044550">
    <property type="term" value="P:secondary metabolite biosynthetic process"/>
    <property type="evidence" value="ECO:0007669"/>
    <property type="project" value="TreeGrafter"/>
</dbReference>
<reference evidence="6" key="1">
    <citation type="submission" date="2022-07" db="EMBL/GenBank/DDBJ databases">
        <title>Fungi with potential for degradation of polypropylene.</title>
        <authorList>
            <person name="Gostincar C."/>
        </authorList>
    </citation>
    <scope>NUCLEOTIDE SEQUENCE</scope>
    <source>
        <strain evidence="6">EXF-13287</strain>
    </source>
</reference>
<dbReference type="Pfam" id="PF00501">
    <property type="entry name" value="AMP-binding"/>
    <property type="match status" value="1"/>
</dbReference>
<dbReference type="InterPro" id="IPR020845">
    <property type="entry name" value="AMP-binding_CS"/>
</dbReference>
<dbReference type="Gene3D" id="3.30.300.30">
    <property type="match status" value="1"/>
</dbReference>
<keyword evidence="1" id="KW-0596">Phosphopantetheine</keyword>
<gene>
    <name evidence="6" type="ORF">NKR19_g3622</name>
</gene>
<dbReference type="InterPro" id="IPR000873">
    <property type="entry name" value="AMP-dep_synth/lig_dom"/>
</dbReference>
<dbReference type="EMBL" id="JANBVN010000041">
    <property type="protein sequence ID" value="KAJ9158132.1"/>
    <property type="molecule type" value="Genomic_DNA"/>
</dbReference>
<dbReference type="InterPro" id="IPR010071">
    <property type="entry name" value="AA_adenyl_dom"/>
</dbReference>
<evidence type="ECO:0000313" key="7">
    <source>
        <dbReference type="Proteomes" id="UP001174691"/>
    </source>
</evidence>
<dbReference type="FunFam" id="3.40.50.12780:FF:000014">
    <property type="entry name" value="Nonribosomal peptide synthetase 1"/>
    <property type="match status" value="1"/>
</dbReference>
<evidence type="ECO:0000259" key="5">
    <source>
        <dbReference type="Pfam" id="PF00668"/>
    </source>
</evidence>
<evidence type="ECO:0000259" key="4">
    <source>
        <dbReference type="Pfam" id="PF00501"/>
    </source>
</evidence>
<proteinExistence type="predicted"/>
<dbReference type="Pfam" id="PF00668">
    <property type="entry name" value="Condensation"/>
    <property type="match status" value="1"/>
</dbReference>
<dbReference type="NCBIfam" id="TIGR01733">
    <property type="entry name" value="AA-adenyl-dom"/>
    <property type="match status" value="1"/>
</dbReference>
<dbReference type="PANTHER" id="PTHR45527:SF1">
    <property type="entry name" value="FATTY ACID SYNTHASE"/>
    <property type="match status" value="1"/>
</dbReference>
<dbReference type="Gene3D" id="3.30.559.30">
    <property type="entry name" value="Nonribosomal peptide synthetase, condensation domain"/>
    <property type="match status" value="1"/>
</dbReference>
<organism evidence="6 7">
    <name type="scientific">Coniochaeta hoffmannii</name>
    <dbReference type="NCBI Taxonomy" id="91930"/>
    <lineage>
        <taxon>Eukaryota</taxon>
        <taxon>Fungi</taxon>
        <taxon>Dikarya</taxon>
        <taxon>Ascomycota</taxon>
        <taxon>Pezizomycotina</taxon>
        <taxon>Sordariomycetes</taxon>
        <taxon>Sordariomycetidae</taxon>
        <taxon>Coniochaetales</taxon>
        <taxon>Coniochaetaceae</taxon>
        <taxon>Coniochaeta</taxon>
    </lineage>
</organism>
<feature type="domain" description="AMP-dependent synthetase/ligase" evidence="4">
    <location>
        <begin position="42"/>
        <end position="377"/>
    </location>
</feature>
<dbReference type="Gene3D" id="2.30.38.10">
    <property type="entry name" value="Luciferase, Domain 3"/>
    <property type="match status" value="1"/>
</dbReference>
<sequence length="838" mass="93089">MVTDDEAATARARDAILKWYPRVPPAVADFVHDLVDARSGLHPSSQALCSWDGSLTYRELSDVSSRLARQLQAEGIGPEDVVPLFFEKSLWAVVGMLAVMKAGGAFLALDVSQPVGRNQGILEQIGARFALASTRGLEVCGGLVKRTLVVDARAVEDLGRLELSGSPKPVLNTSNAAYMIFTSGSTGVPKGVVIEHSQLATTCVYAGERMGCDGQRRALQFASYAFDAFISDIFPTLLYGGTVCIPSDWERDNDLIGAVCRMGVNSVKITPSLANILELEKVPTLRTLILGGESVPSSMIEKWAKRVNLILVYGPTECCVICYMKDCSSLEVAPGEIGRPVGSRGWIVKQGNCGQLADVGEVGELVIEGPVVGRGYLGDAEKTAAQFIERPAWMPACDDLHSHRRLYRTGDLARYMSNGAVCYAGRIDNQVKIRGQRLELEEVEKKLTMQIHYVTGYPEYERDIAGPWHWQSQQVYKLPPSLDLERFRTAWDTAVRRHQSLRTRLILSATGIFQVVLDAESWLPKWQDAERLEDYLEKDKSRIMGFGDELVRLAVVQTPGSGERYFVMTMQHIIYDAFSLAMLFDELERDYFRDGTVSRARPAMNQFIQHITGADKTAALEFWTTHLAVAATKSLLTFPPGVKLFDLNITEISVITKMPERRGTEATMPTIMEVAAAIAIAGRLQCADVILYSDRSGRNLPVEGIQDLIGPTTTFLPVRIHIEQSQLVSDLLRASQEFQNKKLPFEHLGWLELREMHELKPVLRHSVNMNINVQPLNLLGQRLGLEFVRSWSMCDDPFGINVDIFGDGIKWAVYHDARFINAETAGGLLRDFVMLDVE</sequence>
<keyword evidence="3" id="KW-0436">Ligase</keyword>
<comment type="caution">
    <text evidence="6">The sequence shown here is derived from an EMBL/GenBank/DDBJ whole genome shotgun (WGS) entry which is preliminary data.</text>
</comment>
<dbReference type="PANTHER" id="PTHR45527">
    <property type="entry name" value="NONRIBOSOMAL PEPTIDE SYNTHETASE"/>
    <property type="match status" value="1"/>
</dbReference>
<dbReference type="InterPro" id="IPR023213">
    <property type="entry name" value="CAT-like_dom_sf"/>
</dbReference>